<organism evidence="2 3">
    <name type="scientific">Hymenobacter perfusus</name>
    <dbReference type="NCBI Taxonomy" id="1236770"/>
    <lineage>
        <taxon>Bacteria</taxon>
        <taxon>Pseudomonadati</taxon>
        <taxon>Bacteroidota</taxon>
        <taxon>Cytophagia</taxon>
        <taxon>Cytophagales</taxon>
        <taxon>Hymenobacteraceae</taxon>
        <taxon>Hymenobacter</taxon>
    </lineage>
</organism>
<keyword evidence="1" id="KW-0472">Membrane</keyword>
<comment type="caution">
    <text evidence="2">The sequence shown here is derived from an EMBL/GenBank/DDBJ whole genome shotgun (WGS) entry which is preliminary data.</text>
</comment>
<feature type="transmembrane region" description="Helical" evidence="1">
    <location>
        <begin position="198"/>
        <end position="217"/>
    </location>
</feature>
<feature type="transmembrane region" description="Helical" evidence="1">
    <location>
        <begin position="94"/>
        <end position="113"/>
    </location>
</feature>
<dbReference type="EMBL" id="RWIU01000005">
    <property type="protein sequence ID" value="RSK42450.1"/>
    <property type="molecule type" value="Genomic_DNA"/>
</dbReference>
<evidence type="ECO:0000256" key="1">
    <source>
        <dbReference type="SAM" id="Phobius"/>
    </source>
</evidence>
<feature type="transmembrane region" description="Helical" evidence="1">
    <location>
        <begin position="6"/>
        <end position="28"/>
    </location>
</feature>
<protein>
    <submittedName>
        <fullName evidence="2">Uncharacterized protein</fullName>
    </submittedName>
</protein>
<evidence type="ECO:0000313" key="2">
    <source>
        <dbReference type="EMBL" id="RSK42450.1"/>
    </source>
</evidence>
<feature type="transmembrane region" description="Helical" evidence="1">
    <location>
        <begin position="66"/>
        <end position="87"/>
    </location>
</feature>
<keyword evidence="1" id="KW-1133">Transmembrane helix</keyword>
<dbReference type="OrthoDB" id="879262at2"/>
<gene>
    <name evidence="2" type="ORF">EI293_16170</name>
</gene>
<feature type="transmembrane region" description="Helical" evidence="1">
    <location>
        <begin position="40"/>
        <end position="60"/>
    </location>
</feature>
<dbReference type="RefSeq" id="WP_125439580.1">
    <property type="nucleotide sequence ID" value="NZ_RWIU01000005.1"/>
</dbReference>
<dbReference type="AlphaFoldDB" id="A0A428K877"/>
<proteinExistence type="predicted"/>
<feature type="transmembrane region" description="Helical" evidence="1">
    <location>
        <begin position="155"/>
        <end position="178"/>
    </location>
</feature>
<reference evidence="2 3" key="1">
    <citation type="submission" date="2018-12" db="EMBL/GenBank/DDBJ databases">
        <authorList>
            <person name="Feng G."/>
            <person name="Zhu H."/>
        </authorList>
    </citation>
    <scope>NUCLEOTIDE SEQUENCE [LARGE SCALE GENOMIC DNA]</scope>
    <source>
        <strain evidence="2 3">LMG 26000</strain>
    </source>
</reference>
<keyword evidence="3" id="KW-1185">Reference proteome</keyword>
<keyword evidence="1" id="KW-0812">Transmembrane</keyword>
<sequence length="254" mass="28671">MTDYLNNLVALIRICTILTVVPFTICTGRKPLQQQSFRPVYFYLAGDIICLFLDMFGRAILHNNSFVYHLSTAFDITTLCWLFGGLLPRKQREVLGWCWAGFALTALVDALWLDPFMSSINVVSRITGNCLLTMLAMYHVWNLQPAGPPEKNPELILGAMVLLYYPCSTLVFIVQELLPADLTARFPKHSLAINSMLLYPPLRVLQVGLLIYLITILPGGPAPRQALPKWLRFRFGKRPIPLHSPISSPVNRSK</sequence>
<name>A0A428K877_9BACT</name>
<accession>A0A428K877</accession>
<evidence type="ECO:0000313" key="3">
    <source>
        <dbReference type="Proteomes" id="UP000270291"/>
    </source>
</evidence>
<dbReference type="Proteomes" id="UP000270291">
    <property type="component" value="Unassembled WGS sequence"/>
</dbReference>